<organism evidence="1 2">
    <name type="scientific">Rhizobium tumorigenes</name>
    <dbReference type="NCBI Taxonomy" id="2041385"/>
    <lineage>
        <taxon>Bacteria</taxon>
        <taxon>Pseudomonadati</taxon>
        <taxon>Pseudomonadota</taxon>
        <taxon>Alphaproteobacteria</taxon>
        <taxon>Hyphomicrobiales</taxon>
        <taxon>Rhizobiaceae</taxon>
        <taxon>Rhizobium/Agrobacterium group</taxon>
        <taxon>Rhizobium</taxon>
    </lineage>
</organism>
<accession>A0AAF1KU65</accession>
<reference evidence="1 2" key="1">
    <citation type="journal article" date="2018" name="Sci. Rep.">
        <title>Rhizobium tumorigenes sp. nov., a novel plant tumorigenic bacterium isolated from cane gall tumors on thornless blackberry.</title>
        <authorList>
            <person name="Kuzmanovi N."/>
            <person name="Smalla K."/>
            <person name="Gronow S."/>
            <person name="PuBawska J."/>
        </authorList>
    </citation>
    <scope>NUCLEOTIDE SEQUENCE [LARGE SCALE GENOMIC DNA]</scope>
    <source>
        <strain evidence="1 2">1078</strain>
    </source>
</reference>
<name>A0AAF1KU65_9HYPH</name>
<evidence type="ECO:0000313" key="2">
    <source>
        <dbReference type="Proteomes" id="UP000249499"/>
    </source>
</evidence>
<proteinExistence type="predicted"/>
<dbReference type="Proteomes" id="UP000249499">
    <property type="component" value="Chromosome"/>
</dbReference>
<reference evidence="2" key="2">
    <citation type="journal article" date="2023" name="MicrobiologyOpen">
        <title>Genomics of the tumorigenes clade of the family Rhizobiaceae and description of Rhizobium rhododendri sp. nov.</title>
        <authorList>
            <person name="Kuzmanovic N."/>
            <person name="diCenzo G.C."/>
            <person name="Bunk B."/>
            <person name="Sproeer C."/>
            <person name="Fruehling A."/>
            <person name="Neumann-Schaal M."/>
            <person name="Overmann J."/>
            <person name="Smalla K."/>
        </authorList>
    </citation>
    <scope>NUCLEOTIDE SEQUENCE [LARGE SCALE GENOMIC DNA]</scope>
    <source>
        <strain evidence="2">1078</strain>
    </source>
</reference>
<sequence length="92" mass="10786">MATYQKQFWDRKFRGGQREVNTLQFSTDSWDFKIICRYFWRGDLKETIAFTIPAFLESKQHGQTNLKRTLENISELAGFEVATDGVDDANRT</sequence>
<gene>
    <name evidence="1" type="ORF">PR017_00735</name>
</gene>
<protein>
    <submittedName>
        <fullName evidence="1">Uncharacterized protein</fullName>
    </submittedName>
</protein>
<dbReference type="EMBL" id="CP117255">
    <property type="protein sequence ID" value="WFR95711.1"/>
    <property type="molecule type" value="Genomic_DNA"/>
</dbReference>
<dbReference type="KEGG" id="rtu:PR017_00735"/>
<dbReference type="RefSeq" id="WP_111216638.1">
    <property type="nucleotide sequence ID" value="NZ_CP117255.1"/>
</dbReference>
<evidence type="ECO:0000313" key="1">
    <source>
        <dbReference type="EMBL" id="WFR95711.1"/>
    </source>
</evidence>
<keyword evidence="2" id="KW-1185">Reference proteome</keyword>
<dbReference type="AlphaFoldDB" id="A0AAF1KU65"/>